<evidence type="ECO:0000256" key="8">
    <source>
        <dbReference type="ARBA" id="ARBA00022670"/>
    </source>
</evidence>
<keyword evidence="17" id="KW-1133">Transmembrane helix</keyword>
<dbReference type="SUPFAM" id="SSF50630">
    <property type="entry name" value="Acid proteases"/>
    <property type="match status" value="1"/>
</dbReference>
<dbReference type="STRING" id="2018661.A0A2A2LAI2"/>
<dbReference type="InterPro" id="IPR036719">
    <property type="entry name" value="Neuro-gated_channel_TM_sf"/>
</dbReference>
<gene>
    <name evidence="19" type="ORF">WR25_09055</name>
</gene>
<evidence type="ECO:0000256" key="2">
    <source>
        <dbReference type="ARBA" id="ARBA00004236"/>
    </source>
</evidence>
<evidence type="ECO:0000256" key="11">
    <source>
        <dbReference type="ARBA" id="ARBA00022801"/>
    </source>
</evidence>
<dbReference type="Gene3D" id="2.40.70.10">
    <property type="entry name" value="Acid Proteases"/>
    <property type="match status" value="2"/>
</dbReference>
<dbReference type="GO" id="GO:0005576">
    <property type="term" value="C:extracellular region"/>
    <property type="evidence" value="ECO:0007669"/>
    <property type="project" value="UniProtKB-SubCell"/>
</dbReference>
<keyword evidence="12" id="KW-0406">Ion transport</keyword>
<sequence>MNLVAEHSRKTFRPAGDDGIASLLEGMELSSSETEGLSTPIRDAGIVTEPLRQFADTFSKSTREQLIHKEDQNLFKRLWFDPSYKIHDLCPPEKSGHQTGELIWTEPGDLLLKVIGNGVVKDGYNFFMAPGQSEGKMTDVHVALYIESMSSFKAQTMDFEVDMYLAMSWFDRRLAHNCTHPILVTSKIIAERMWSPDLYFVNSKFAYLQEVTRPNMMVIVYSDGLVFKTMRLDVTLSCMMDLKPYFPIGYNTDIKLNDMVMMPDTRYERCSGLYPMFRGAGNWSCIRAHILMKRLVMFHIIQTYIPTGMLVSISWMSFWLDPRASPARISLTITSLLTLTTMSNGARQDLPQVAYIKALDIWLTFSQALIFLVLLEYSFVSFYITKRVFDCIHRRAYNHHRLLSQSQNKSPPPVSDDERIRLSGDELADGSYPFHPSEIPPPAPKEQKKEKQFSLSQGLSTCMGHTAAFCGMRNDKHRPLRDFLDADAEHTALMSATPHAAAHVYNKFDFTKPCQKCSLYNEQIARKIDRSMRTAVLLLALVAVLYAKVFKIETYNAGSNRARLIKKGLYQDYLQKTDQLRSRHEVLATGSQPFIDYSDDFYLGNITLGTPPQQVTVVLDTGSSNLWVIDAACKTPACNGYPQSGYTKHKFDTTASSTFVKEDTKFSIQYGSGSCSGYQGKDTITFGGLTVQVQEFGVATTLAEVFGYQPVDGIFGLGWPDLAVNKVVPPMQNVLSQLDAPLFTVWLDRKLDIEKGGAAGLITYGALDAVNCASTVNYAPLSAETYWQFKIQAFSIGTYSESKSEDVISDTGTSWVGAPNTIVSNVVKQTGAKFDWLNEIYTVDCSTMYSQPDLIWTINNVQYNVPSVEYVLDLGLGNGKCALTWFGFNGGGFGPAWILGDTWIRTYCNVYDIGNKQIGFAKAYHSGLASGSPMMPTMSGPM</sequence>
<feature type="domain" description="Peptidase A1" evidence="18">
    <location>
        <begin position="602"/>
        <end position="921"/>
    </location>
</feature>
<evidence type="ECO:0000256" key="10">
    <source>
        <dbReference type="ARBA" id="ARBA00022750"/>
    </source>
</evidence>
<evidence type="ECO:0000256" key="6">
    <source>
        <dbReference type="ARBA" id="ARBA00022475"/>
    </source>
</evidence>
<dbReference type="InterPro" id="IPR001969">
    <property type="entry name" value="Aspartic_peptidase_AS"/>
</dbReference>
<dbReference type="GO" id="GO:0005886">
    <property type="term" value="C:plasma membrane"/>
    <property type="evidence" value="ECO:0007669"/>
    <property type="project" value="UniProtKB-SubCell"/>
</dbReference>
<dbReference type="Gene3D" id="1.20.58.390">
    <property type="entry name" value="Neurotransmitter-gated ion-channel transmembrane domain"/>
    <property type="match status" value="1"/>
</dbReference>
<comment type="similarity">
    <text evidence="4">Belongs to the peptidase A1 family.</text>
</comment>
<proteinExistence type="inferred from homology"/>
<keyword evidence="11" id="KW-0378">Hydrolase</keyword>
<reference evidence="19 20" key="1">
    <citation type="journal article" date="2017" name="Curr. Biol.">
        <title>Genome architecture and evolution of a unichromosomal asexual nematode.</title>
        <authorList>
            <person name="Fradin H."/>
            <person name="Zegar C."/>
            <person name="Gutwein M."/>
            <person name="Lucas J."/>
            <person name="Kovtun M."/>
            <person name="Corcoran D."/>
            <person name="Baugh L.R."/>
            <person name="Kiontke K."/>
            <person name="Gunsalus K."/>
            <person name="Fitch D.H."/>
            <person name="Piano F."/>
        </authorList>
    </citation>
    <scope>NUCLEOTIDE SEQUENCE [LARGE SCALE GENOMIC DNA]</scope>
    <source>
        <strain evidence="19">PF1309</strain>
    </source>
</reference>
<dbReference type="InterPro" id="IPR036734">
    <property type="entry name" value="Neur_chan_lig-bd_sf"/>
</dbReference>
<evidence type="ECO:0000313" key="19">
    <source>
        <dbReference type="EMBL" id="PAV83172.1"/>
    </source>
</evidence>
<dbReference type="CDD" id="cd19049">
    <property type="entry name" value="LGIC_TM_anion"/>
    <property type="match status" value="1"/>
</dbReference>
<keyword evidence="17" id="KW-0472">Membrane</keyword>
<dbReference type="InterPro" id="IPR006202">
    <property type="entry name" value="Neur_chan_lig-bd"/>
</dbReference>
<evidence type="ECO:0000256" key="1">
    <source>
        <dbReference type="ARBA" id="ARBA00004141"/>
    </source>
</evidence>
<evidence type="ECO:0000256" key="12">
    <source>
        <dbReference type="ARBA" id="ARBA00023065"/>
    </source>
</evidence>
<feature type="transmembrane region" description="Helical" evidence="17">
    <location>
        <begin position="296"/>
        <end position="318"/>
    </location>
</feature>
<protein>
    <recommendedName>
        <fullName evidence="18">Peptidase A1 domain-containing protein</fullName>
    </recommendedName>
</protein>
<evidence type="ECO:0000256" key="16">
    <source>
        <dbReference type="PIRSR" id="PIRSR601461-2"/>
    </source>
</evidence>
<dbReference type="GO" id="GO:0004190">
    <property type="term" value="F:aspartic-type endopeptidase activity"/>
    <property type="evidence" value="ECO:0007669"/>
    <property type="project" value="UniProtKB-KW"/>
</dbReference>
<dbReference type="PANTHER" id="PTHR47966:SF8">
    <property type="entry name" value="ASPARTIC PROTEASE 1-RELATED"/>
    <property type="match status" value="1"/>
</dbReference>
<dbReference type="GO" id="GO:0005764">
    <property type="term" value="C:lysosome"/>
    <property type="evidence" value="ECO:0007669"/>
    <property type="project" value="TreeGrafter"/>
</dbReference>
<evidence type="ECO:0000256" key="4">
    <source>
        <dbReference type="ARBA" id="ARBA00007447"/>
    </source>
</evidence>
<dbReference type="Gene3D" id="2.70.170.10">
    <property type="entry name" value="Neurotransmitter-gated ion-channel ligand-binding domain"/>
    <property type="match status" value="1"/>
</dbReference>
<keyword evidence="8" id="KW-0645">Protease</keyword>
<dbReference type="AlphaFoldDB" id="A0A2A2LAI2"/>
<evidence type="ECO:0000256" key="7">
    <source>
        <dbReference type="ARBA" id="ARBA00022525"/>
    </source>
</evidence>
<keyword evidence="13" id="KW-0325">Glycoprotein</keyword>
<dbReference type="Pfam" id="PF00026">
    <property type="entry name" value="Asp"/>
    <property type="match status" value="1"/>
</dbReference>
<evidence type="ECO:0000259" key="18">
    <source>
        <dbReference type="PROSITE" id="PS51767"/>
    </source>
</evidence>
<feature type="active site" evidence="15">
    <location>
        <position position="620"/>
    </location>
</feature>
<dbReference type="FunFam" id="2.40.70.10:FF:000052">
    <property type="entry name" value="ASpartyl Protease"/>
    <property type="match status" value="1"/>
</dbReference>
<dbReference type="InterPro" id="IPR038050">
    <property type="entry name" value="Neuro_actylchol_rec"/>
</dbReference>
<keyword evidence="5" id="KW-0813">Transport</keyword>
<evidence type="ECO:0000313" key="20">
    <source>
        <dbReference type="Proteomes" id="UP000218231"/>
    </source>
</evidence>
<keyword evidence="16" id="KW-1015">Disulfide bond</keyword>
<keyword evidence="10" id="KW-0064">Aspartyl protease</keyword>
<keyword evidence="14" id="KW-0407">Ion channel</keyword>
<evidence type="ECO:0000256" key="3">
    <source>
        <dbReference type="ARBA" id="ARBA00004613"/>
    </source>
</evidence>
<name>A0A2A2LAI2_9BILA</name>
<dbReference type="GO" id="GO:0005230">
    <property type="term" value="F:extracellular ligand-gated monoatomic ion channel activity"/>
    <property type="evidence" value="ECO:0007669"/>
    <property type="project" value="InterPro"/>
</dbReference>
<dbReference type="CDD" id="cd05471">
    <property type="entry name" value="pepsin_like"/>
    <property type="match status" value="1"/>
</dbReference>
<accession>A0A2A2LAI2</accession>
<dbReference type="GO" id="GO:0006508">
    <property type="term" value="P:proteolysis"/>
    <property type="evidence" value="ECO:0007669"/>
    <property type="project" value="UniProtKB-KW"/>
</dbReference>
<dbReference type="Pfam" id="PF02931">
    <property type="entry name" value="Neur_chan_LBD"/>
    <property type="match status" value="1"/>
</dbReference>
<dbReference type="FunFam" id="2.40.70.10:FF:000086">
    <property type="entry name" value="ASpartyl Protease"/>
    <property type="match status" value="1"/>
</dbReference>
<evidence type="ECO:0000256" key="9">
    <source>
        <dbReference type="ARBA" id="ARBA00022729"/>
    </source>
</evidence>
<dbReference type="CDD" id="cd18987">
    <property type="entry name" value="LGIC_ECD_anion"/>
    <property type="match status" value="1"/>
</dbReference>
<keyword evidence="17" id="KW-0812">Transmembrane</keyword>
<dbReference type="InterPro" id="IPR034164">
    <property type="entry name" value="Pepsin-like_dom"/>
</dbReference>
<dbReference type="PROSITE" id="PS00141">
    <property type="entry name" value="ASP_PROTEASE"/>
    <property type="match status" value="1"/>
</dbReference>
<feature type="transmembrane region" description="Helical" evidence="17">
    <location>
        <begin position="361"/>
        <end position="385"/>
    </location>
</feature>
<dbReference type="EMBL" id="LIAE01006986">
    <property type="protein sequence ID" value="PAV83172.1"/>
    <property type="molecule type" value="Genomic_DNA"/>
</dbReference>
<dbReference type="PRINTS" id="PR00253">
    <property type="entry name" value="GABAARECEPTR"/>
</dbReference>
<dbReference type="InterPro" id="IPR006028">
    <property type="entry name" value="GABAA/Glycine_rcpt"/>
</dbReference>
<evidence type="ECO:0000256" key="5">
    <source>
        <dbReference type="ARBA" id="ARBA00022448"/>
    </source>
</evidence>
<keyword evidence="7" id="KW-0964">Secreted</keyword>
<organism evidence="19 20">
    <name type="scientific">Diploscapter pachys</name>
    <dbReference type="NCBI Taxonomy" id="2018661"/>
    <lineage>
        <taxon>Eukaryota</taxon>
        <taxon>Metazoa</taxon>
        <taxon>Ecdysozoa</taxon>
        <taxon>Nematoda</taxon>
        <taxon>Chromadorea</taxon>
        <taxon>Rhabditida</taxon>
        <taxon>Rhabditina</taxon>
        <taxon>Rhabditomorpha</taxon>
        <taxon>Rhabditoidea</taxon>
        <taxon>Rhabditidae</taxon>
        <taxon>Diploscapter</taxon>
    </lineage>
</organism>
<feature type="transmembrane region" description="Helical" evidence="17">
    <location>
        <begin position="534"/>
        <end position="550"/>
    </location>
</feature>
<dbReference type="InterPro" id="IPR001461">
    <property type="entry name" value="Aspartic_peptidase_A1"/>
</dbReference>
<dbReference type="SUPFAM" id="SSF90112">
    <property type="entry name" value="Neurotransmitter-gated ion-channel transmembrane pore"/>
    <property type="match status" value="1"/>
</dbReference>
<comment type="caution">
    <text evidence="19">The sequence shown here is derived from an EMBL/GenBank/DDBJ whole genome shotgun (WGS) entry which is preliminary data.</text>
</comment>
<feature type="disulfide bond" evidence="16">
    <location>
        <begin position="845"/>
        <end position="881"/>
    </location>
</feature>
<dbReference type="InterPro" id="IPR033121">
    <property type="entry name" value="PEPTIDASE_A1"/>
</dbReference>
<dbReference type="OrthoDB" id="442503at2759"/>
<dbReference type="SUPFAM" id="SSF63712">
    <property type="entry name" value="Nicotinic receptor ligand binding domain-like"/>
    <property type="match status" value="1"/>
</dbReference>
<feature type="active site" evidence="15">
    <location>
        <position position="810"/>
    </location>
</feature>
<dbReference type="PANTHER" id="PTHR47966">
    <property type="entry name" value="BETA-SITE APP-CLEAVING ENZYME, ISOFORM A-RELATED"/>
    <property type="match status" value="1"/>
</dbReference>
<keyword evidence="9" id="KW-0732">Signal</keyword>
<evidence type="ECO:0000256" key="14">
    <source>
        <dbReference type="ARBA" id="ARBA00023303"/>
    </source>
</evidence>
<comment type="subcellular location">
    <subcellularLocation>
        <location evidence="2">Cell membrane</location>
    </subcellularLocation>
    <subcellularLocation>
        <location evidence="1">Membrane</location>
        <topology evidence="1">Multi-pass membrane protein</topology>
    </subcellularLocation>
    <subcellularLocation>
        <location evidence="3">Secreted</location>
    </subcellularLocation>
</comment>
<dbReference type="PROSITE" id="PS51767">
    <property type="entry name" value="PEPTIDASE_A1"/>
    <property type="match status" value="1"/>
</dbReference>
<evidence type="ECO:0000256" key="17">
    <source>
        <dbReference type="SAM" id="Phobius"/>
    </source>
</evidence>
<keyword evidence="20" id="KW-1185">Reference proteome</keyword>
<evidence type="ECO:0000256" key="13">
    <source>
        <dbReference type="ARBA" id="ARBA00023180"/>
    </source>
</evidence>
<dbReference type="InterPro" id="IPR021109">
    <property type="entry name" value="Peptidase_aspartic_dom_sf"/>
</dbReference>
<dbReference type="GO" id="GO:0004888">
    <property type="term" value="F:transmembrane signaling receptor activity"/>
    <property type="evidence" value="ECO:0007669"/>
    <property type="project" value="InterPro"/>
</dbReference>
<dbReference type="InterPro" id="IPR006029">
    <property type="entry name" value="Neurotrans-gated_channel_TM"/>
</dbReference>
<evidence type="ECO:0000256" key="15">
    <source>
        <dbReference type="PIRSR" id="PIRSR601461-1"/>
    </source>
</evidence>
<dbReference type="Proteomes" id="UP000218231">
    <property type="component" value="Unassembled WGS sequence"/>
</dbReference>
<dbReference type="Pfam" id="PF02932">
    <property type="entry name" value="Neur_chan_memb"/>
    <property type="match status" value="1"/>
</dbReference>
<keyword evidence="6" id="KW-1003">Cell membrane</keyword>